<evidence type="ECO:0000256" key="7">
    <source>
        <dbReference type="ARBA" id="ARBA00022989"/>
    </source>
</evidence>
<evidence type="ECO:0000256" key="2">
    <source>
        <dbReference type="ARBA" id="ARBA00009995"/>
    </source>
</evidence>
<evidence type="ECO:0000313" key="13">
    <source>
        <dbReference type="EMBL" id="BAN20825.1"/>
    </source>
</evidence>
<keyword evidence="5 12" id="KW-0812">Transmembrane</keyword>
<dbReference type="PANTHER" id="PTHR48043">
    <property type="entry name" value="EG:EG0003.4 PROTEIN-RELATED"/>
    <property type="match status" value="1"/>
</dbReference>
<name>R4WJC4_RIPPE</name>
<dbReference type="Pfam" id="PF00201">
    <property type="entry name" value="UDPGT"/>
    <property type="match status" value="1"/>
</dbReference>
<evidence type="ECO:0000256" key="11">
    <source>
        <dbReference type="RuleBase" id="RU003718"/>
    </source>
</evidence>
<reference evidence="13" key="1">
    <citation type="journal article" date="2013" name="PLoS ONE">
        <title>Gene expression in gut symbiotic organ of stinkbug affected by extracellular bacterial symbiont.</title>
        <authorList>
            <person name="Futahashi R."/>
            <person name="Tanaka K."/>
            <person name="Tanahashi M."/>
            <person name="Nikoh N."/>
            <person name="Kikuchi Y."/>
            <person name="Lee B.L."/>
            <person name="Fukatsu T."/>
        </authorList>
    </citation>
    <scope>NUCLEOTIDE SEQUENCE</scope>
    <source>
        <tissue evidence="13">Midgut</tissue>
    </source>
</reference>
<sequence length="523" mass="58663">MRRCLFLALSFLAASSYAADILVIFPFPGYSHVMPFMPILKELGLRGHKLTLVTSLIEKPNPQGFTQIDVNITTNDIKEMTKKVMGSGMSMSVMKFARGPLFQVAGILAMCGIFGTEILEKTWAHLPPPGTKFDLVMFEPFFCMEPLVAVSSIYNAPIVATLPMPLTPIVATSTGNPHEMAYVPNVRLPYTGKMTFLERVWNTIVNVSELLQWFLWYLPKQDKVMREVTKQPNLPYIGDLLHNISLVLAETHFALNYPRPYLRNVIEVGGVSAKIEKPLPKDLEKFINEAKDGVIYFSWGSHFDAEDAIETLEKIMKCFSKLKQKVVFKWSTEIPNTPANVRVEKWVPQPSILGHKNTLLFVSHGGLNSMYEAAYHGVPVLGTPLFADQLYNIQLLESLGMAIGVDTGVFDGGIFSSALDRILSNPSFRDNAKKVSGRLRDRPMDVVKEAAYWIEYVIKHGSSHLKPASINLPWYSVILLDVSLFLLAIISLIVFLLYSIIALCCKLCCRNSPKKVSQKKKKQ</sequence>
<protein>
    <recommendedName>
        <fullName evidence="12">UDP-glucuronosyltransferase</fullName>
        <ecNumber evidence="12">2.4.1.17</ecNumber>
    </recommendedName>
</protein>
<dbReference type="FunFam" id="3.40.50.2000:FF:000050">
    <property type="entry name" value="UDP-glucuronosyltransferase"/>
    <property type="match status" value="1"/>
</dbReference>
<comment type="catalytic activity">
    <reaction evidence="12">
        <text>glucuronate acceptor + UDP-alpha-D-glucuronate = acceptor beta-D-glucuronoside + UDP + H(+)</text>
        <dbReference type="Rhea" id="RHEA:21032"/>
        <dbReference type="ChEBI" id="CHEBI:15378"/>
        <dbReference type="ChEBI" id="CHEBI:58052"/>
        <dbReference type="ChEBI" id="CHEBI:58223"/>
        <dbReference type="ChEBI" id="CHEBI:132367"/>
        <dbReference type="ChEBI" id="CHEBI:132368"/>
        <dbReference type="EC" id="2.4.1.17"/>
    </reaction>
</comment>
<evidence type="ECO:0000256" key="4">
    <source>
        <dbReference type="ARBA" id="ARBA00022679"/>
    </source>
</evidence>
<dbReference type="PANTHER" id="PTHR48043:SF159">
    <property type="entry name" value="EG:EG0003.4 PROTEIN-RELATED"/>
    <property type="match status" value="1"/>
</dbReference>
<keyword evidence="6" id="KW-0256">Endoplasmic reticulum</keyword>
<keyword evidence="12" id="KW-0732">Signal</keyword>
<keyword evidence="8 12" id="KW-0472">Membrane</keyword>
<evidence type="ECO:0000256" key="3">
    <source>
        <dbReference type="ARBA" id="ARBA00022676"/>
    </source>
</evidence>
<evidence type="ECO:0000256" key="6">
    <source>
        <dbReference type="ARBA" id="ARBA00022824"/>
    </source>
</evidence>
<dbReference type="InterPro" id="IPR050271">
    <property type="entry name" value="UDP-glycosyltransferase"/>
</dbReference>
<comment type="similarity">
    <text evidence="2 11">Belongs to the UDP-glycosyltransferase family.</text>
</comment>
<dbReference type="InterPro" id="IPR002213">
    <property type="entry name" value="UDP_glucos_trans"/>
</dbReference>
<dbReference type="Gene3D" id="3.40.50.2000">
    <property type="entry name" value="Glycogen Phosphorylase B"/>
    <property type="match status" value="2"/>
</dbReference>
<feature type="chain" id="PRO_5005145423" description="UDP-glucuronosyltransferase" evidence="12">
    <location>
        <begin position="19"/>
        <end position="523"/>
    </location>
</feature>
<comment type="subcellular location">
    <subcellularLocation>
        <location evidence="10">Endomembrane system</location>
        <topology evidence="10">Single-pass type I membrane protein</topology>
    </subcellularLocation>
    <subcellularLocation>
        <location evidence="1">Endoplasmic reticulum</location>
    </subcellularLocation>
    <subcellularLocation>
        <location evidence="12">Membrane</location>
        <topology evidence="12">Single-pass membrane protein</topology>
    </subcellularLocation>
</comment>
<dbReference type="GO" id="GO:0015020">
    <property type="term" value="F:glucuronosyltransferase activity"/>
    <property type="evidence" value="ECO:0007669"/>
    <property type="project" value="UniProtKB-EC"/>
</dbReference>
<keyword evidence="3 11" id="KW-0328">Glycosyltransferase</keyword>
<keyword evidence="7 12" id="KW-1133">Transmembrane helix</keyword>
<evidence type="ECO:0000256" key="5">
    <source>
        <dbReference type="ARBA" id="ARBA00022692"/>
    </source>
</evidence>
<dbReference type="CDD" id="cd03784">
    <property type="entry name" value="GT1_Gtf-like"/>
    <property type="match status" value="1"/>
</dbReference>
<organism evidence="13">
    <name type="scientific">Riptortus pedestris</name>
    <name type="common">Bean bug</name>
    <dbReference type="NCBI Taxonomy" id="329032"/>
    <lineage>
        <taxon>Eukaryota</taxon>
        <taxon>Metazoa</taxon>
        <taxon>Ecdysozoa</taxon>
        <taxon>Arthropoda</taxon>
        <taxon>Hexapoda</taxon>
        <taxon>Insecta</taxon>
        <taxon>Pterygota</taxon>
        <taxon>Neoptera</taxon>
        <taxon>Paraneoptera</taxon>
        <taxon>Hemiptera</taxon>
        <taxon>Heteroptera</taxon>
        <taxon>Panheteroptera</taxon>
        <taxon>Pentatomomorpha</taxon>
        <taxon>Coreoidea</taxon>
        <taxon>Alydidae</taxon>
        <taxon>Riptortus</taxon>
    </lineage>
</organism>
<evidence type="ECO:0000256" key="1">
    <source>
        <dbReference type="ARBA" id="ARBA00004240"/>
    </source>
</evidence>
<feature type="signal peptide" evidence="12">
    <location>
        <begin position="1"/>
        <end position="18"/>
    </location>
</feature>
<keyword evidence="9" id="KW-0325">Glycoprotein</keyword>
<dbReference type="AlphaFoldDB" id="R4WJC4"/>
<accession>R4WJC4</accession>
<feature type="transmembrane region" description="Helical" evidence="12">
    <location>
        <begin position="472"/>
        <end position="505"/>
    </location>
</feature>
<dbReference type="EC" id="2.4.1.17" evidence="12"/>
<evidence type="ECO:0000256" key="8">
    <source>
        <dbReference type="ARBA" id="ARBA00023136"/>
    </source>
</evidence>
<evidence type="ECO:0000256" key="12">
    <source>
        <dbReference type="RuleBase" id="RU362059"/>
    </source>
</evidence>
<keyword evidence="4 11" id="KW-0808">Transferase</keyword>
<dbReference type="PROSITE" id="PS00375">
    <property type="entry name" value="UDPGT"/>
    <property type="match status" value="1"/>
</dbReference>
<dbReference type="GO" id="GO:0016020">
    <property type="term" value="C:membrane"/>
    <property type="evidence" value="ECO:0007669"/>
    <property type="project" value="UniProtKB-SubCell"/>
</dbReference>
<dbReference type="InterPro" id="IPR035595">
    <property type="entry name" value="UDP_glycos_trans_CS"/>
</dbReference>
<dbReference type="GO" id="GO:0005783">
    <property type="term" value="C:endoplasmic reticulum"/>
    <property type="evidence" value="ECO:0007669"/>
    <property type="project" value="UniProtKB-SubCell"/>
</dbReference>
<proteinExistence type="evidence at transcript level"/>
<dbReference type="SUPFAM" id="SSF53756">
    <property type="entry name" value="UDP-Glycosyltransferase/glycogen phosphorylase"/>
    <property type="match status" value="1"/>
</dbReference>
<evidence type="ECO:0000256" key="10">
    <source>
        <dbReference type="ARBA" id="ARBA00046288"/>
    </source>
</evidence>
<dbReference type="EMBL" id="AK417610">
    <property type="protein sequence ID" value="BAN20825.1"/>
    <property type="molecule type" value="mRNA"/>
</dbReference>
<evidence type="ECO:0000256" key="9">
    <source>
        <dbReference type="ARBA" id="ARBA00023180"/>
    </source>
</evidence>